<gene>
    <name evidence="1" type="ORF">SDC9_115560</name>
</gene>
<proteinExistence type="predicted"/>
<sequence>MLVYLQNDHVCLLQNPPRHACRAGEVEVAVLIHGGHAHHGYVHGEKMTVISGYIPKNHGNVVAKSPVAERALIGGAVPRVIEEVLPAGVALHRLEGRENQVSPDFDIP</sequence>
<dbReference type="AlphaFoldDB" id="A0A645BTC4"/>
<dbReference type="EMBL" id="VSSQ01022360">
    <property type="protein sequence ID" value="MPM68626.1"/>
    <property type="molecule type" value="Genomic_DNA"/>
</dbReference>
<organism evidence="1">
    <name type="scientific">bioreactor metagenome</name>
    <dbReference type="NCBI Taxonomy" id="1076179"/>
    <lineage>
        <taxon>unclassified sequences</taxon>
        <taxon>metagenomes</taxon>
        <taxon>ecological metagenomes</taxon>
    </lineage>
</organism>
<name>A0A645BTC4_9ZZZZ</name>
<protein>
    <submittedName>
        <fullName evidence="1">Uncharacterized protein</fullName>
    </submittedName>
</protein>
<reference evidence="1" key="1">
    <citation type="submission" date="2019-08" db="EMBL/GenBank/DDBJ databases">
        <authorList>
            <person name="Kucharzyk K."/>
            <person name="Murdoch R.W."/>
            <person name="Higgins S."/>
            <person name="Loffler F."/>
        </authorList>
    </citation>
    <scope>NUCLEOTIDE SEQUENCE</scope>
</reference>
<evidence type="ECO:0000313" key="1">
    <source>
        <dbReference type="EMBL" id="MPM68626.1"/>
    </source>
</evidence>
<comment type="caution">
    <text evidence="1">The sequence shown here is derived from an EMBL/GenBank/DDBJ whole genome shotgun (WGS) entry which is preliminary data.</text>
</comment>
<accession>A0A645BTC4</accession>